<dbReference type="EMBL" id="KQ964248">
    <property type="protein sequence ID" value="KXJ93517.1"/>
    <property type="molecule type" value="Genomic_DNA"/>
</dbReference>
<evidence type="ECO:0000313" key="2">
    <source>
        <dbReference type="Proteomes" id="UP000070501"/>
    </source>
</evidence>
<accession>A0A136J8L1</accession>
<gene>
    <name evidence="1" type="ORF">Micbo1qcDRAFT_203590</name>
</gene>
<dbReference type="Proteomes" id="UP000070501">
    <property type="component" value="Unassembled WGS sequence"/>
</dbReference>
<sequence>MHKRLPEAIDDRRENNADLLKFRYAMVVVWAQWVNIPGEPAFLPALFDEILSGPNDSFNILKASPEGTPMSHIASMWLMGSSRDFADPYVKRTYLTRPTSPCKDGWMDWFMQVYSGKNSMLSMGVGNGTAYCNRYATIVGTWDVFYSKTKEAAEAKEDRRLLWDSWGDWNMKNVRQHYRDEATYRKVQRIRKIYEA</sequence>
<reference evidence="2" key="1">
    <citation type="submission" date="2016-02" db="EMBL/GenBank/DDBJ databases">
        <title>Draft genome sequence of Microdochium bolleyi, a fungal endophyte of beachgrass.</title>
        <authorList>
            <consortium name="DOE Joint Genome Institute"/>
            <person name="David A.S."/>
            <person name="May G."/>
            <person name="Haridas S."/>
            <person name="Lim J."/>
            <person name="Wang M."/>
            <person name="Labutti K."/>
            <person name="Lipzen A."/>
            <person name="Barry K."/>
            <person name="Grigoriev I.V."/>
        </authorList>
    </citation>
    <scope>NUCLEOTIDE SEQUENCE [LARGE SCALE GENOMIC DNA]</scope>
    <source>
        <strain evidence="2">J235TASD1</strain>
    </source>
</reference>
<dbReference type="InParanoid" id="A0A136J8L1"/>
<dbReference type="STRING" id="196109.A0A136J8L1"/>
<evidence type="ECO:0000313" key="1">
    <source>
        <dbReference type="EMBL" id="KXJ93517.1"/>
    </source>
</evidence>
<name>A0A136J8L1_9PEZI</name>
<dbReference type="AlphaFoldDB" id="A0A136J8L1"/>
<dbReference type="OrthoDB" id="415825at2759"/>
<protein>
    <recommendedName>
        <fullName evidence="3">Berberine/berberine-like domain-containing protein</fullName>
    </recommendedName>
</protein>
<organism evidence="1 2">
    <name type="scientific">Microdochium bolleyi</name>
    <dbReference type="NCBI Taxonomy" id="196109"/>
    <lineage>
        <taxon>Eukaryota</taxon>
        <taxon>Fungi</taxon>
        <taxon>Dikarya</taxon>
        <taxon>Ascomycota</taxon>
        <taxon>Pezizomycotina</taxon>
        <taxon>Sordariomycetes</taxon>
        <taxon>Xylariomycetidae</taxon>
        <taxon>Xylariales</taxon>
        <taxon>Microdochiaceae</taxon>
        <taxon>Microdochium</taxon>
    </lineage>
</organism>
<proteinExistence type="predicted"/>
<keyword evidence="2" id="KW-1185">Reference proteome</keyword>
<evidence type="ECO:0008006" key="3">
    <source>
        <dbReference type="Google" id="ProtNLM"/>
    </source>
</evidence>